<proteinExistence type="predicted"/>
<keyword evidence="4" id="KW-1185">Reference proteome</keyword>
<name>B8C7D2_THAPS</name>
<sequence>MGGLVLLPLLLLSNALMKQKKQKQEGTVGNEKPVAVGSDREYQQKSTGGEISTRHKSAPVTISTVATSAQRTANVAAEATDVKERQLTGQHLTQQSVQRKQFLVNGKTGKLQRIHHGNSTNKTTDAQTVGANVQSHTNTAESPETSQHQALHQMNAWWGENHHRANQQFGQFNMLYPLMNNAPYDNMMQQIQMHEHMSAQQNVQLMRKQRDNHNAVTHPSLCAYSSRHASSLPTKENNFYIATLLGMNSHTTAGLVQQQRHTLMVNHCENQVLTSASQCEQKQPQSAGLQKPSKVNQNPIATTTKDPEIICSSYLTPAPLPLDPLDDEWDNTTLLEKEIAWLVEETAFISPRRTLTLDDLQLPIDVALLWKHGSLELRQLVFRNFPIEVTTVADKLKEGDAATYELYHTYCISEGESGQVLVDVQNFLSQGRTNEINRLRTTARQGLRFGFRRCDSLRRMLDFVLKHRRREALAEKGDDADDDDVIEPPKPKQSRHRRKLRITAQSGIANNELSVGNMEIIASRIPPDLTVLEDDVAWLAEESLMKLPEVKTATSAREMKRDNINQFEVAVSAGLATQTAEIDWDYVSRHASDSLRIELERIGVCGDDSSGQRRRPHRILQRLVRYHDTRVRVAFVKRRDEIGNLFLAGYRREKTKEFLPSHELLVETGLGDIWKVRHSRRIHQNKESNREMATNDDLRVACSQRLDKPVAMSKKRQTTTVKKPQIIPQRTSVLTLDEEELAWYSVSFIYVVLRCFLRKLREECEFETGGMKGFDWKYIEQYASRRLLKSMDDRGILASKYPSIAGVSKLQVIVRLHDREVWAAFQRKRADICHAICSGFRRNLSHSLPLDIPRAPEVPPPSTCHVGASVIDVEYADAGRSAIEENMSATAADNAVGGGSISGSIGGRATTSNQNEGVNIELPPSEKANDTLESEQGMDMYLDDDLESSASDKDGTNQDNSDDSYEQGDSEDSDDDYLSN</sequence>
<dbReference type="AlphaFoldDB" id="B8C7D2"/>
<dbReference type="RefSeq" id="XP_002291875.1">
    <property type="nucleotide sequence ID" value="XM_002291839.1"/>
</dbReference>
<feature type="region of interest" description="Disordered" evidence="1">
    <location>
        <begin position="474"/>
        <end position="496"/>
    </location>
</feature>
<dbReference type="PaxDb" id="35128-Thaps23836"/>
<dbReference type="Proteomes" id="UP000001449">
    <property type="component" value="Chromosome 8"/>
</dbReference>
<reference evidence="3 4" key="1">
    <citation type="journal article" date="2004" name="Science">
        <title>The genome of the diatom Thalassiosira pseudonana: ecology, evolution, and metabolism.</title>
        <authorList>
            <person name="Armbrust E.V."/>
            <person name="Berges J.A."/>
            <person name="Bowler C."/>
            <person name="Green B.R."/>
            <person name="Martinez D."/>
            <person name="Putnam N.H."/>
            <person name="Zhou S."/>
            <person name="Allen A.E."/>
            <person name="Apt K.E."/>
            <person name="Bechner M."/>
            <person name="Brzezinski M.A."/>
            <person name="Chaal B.K."/>
            <person name="Chiovitti A."/>
            <person name="Davis A.K."/>
            <person name="Demarest M.S."/>
            <person name="Detter J.C."/>
            <person name="Glavina T."/>
            <person name="Goodstein D."/>
            <person name="Hadi M.Z."/>
            <person name="Hellsten U."/>
            <person name="Hildebrand M."/>
            <person name="Jenkins B.D."/>
            <person name="Jurka J."/>
            <person name="Kapitonov V.V."/>
            <person name="Kroger N."/>
            <person name="Lau W.W."/>
            <person name="Lane T.W."/>
            <person name="Larimer F.W."/>
            <person name="Lippmeier J.C."/>
            <person name="Lucas S."/>
            <person name="Medina M."/>
            <person name="Montsant A."/>
            <person name="Obornik M."/>
            <person name="Parker M.S."/>
            <person name="Palenik B."/>
            <person name="Pazour G.J."/>
            <person name="Richardson P.M."/>
            <person name="Rynearson T.A."/>
            <person name="Saito M.A."/>
            <person name="Schwartz D.C."/>
            <person name="Thamatrakoln K."/>
            <person name="Valentin K."/>
            <person name="Vardi A."/>
            <person name="Wilkerson F.P."/>
            <person name="Rokhsar D.S."/>
        </authorList>
    </citation>
    <scope>NUCLEOTIDE SEQUENCE [LARGE SCALE GENOMIC DNA]</scope>
    <source>
        <strain evidence="3 4">CCMP1335</strain>
    </source>
</reference>
<dbReference type="KEGG" id="tps:THAPSDRAFT_23836"/>
<feature type="region of interest" description="Disordered" evidence="1">
    <location>
        <begin position="22"/>
        <end position="57"/>
    </location>
</feature>
<gene>
    <name evidence="3" type="ORF">THAPSDRAFT_23836</name>
</gene>
<feature type="region of interest" description="Disordered" evidence="1">
    <location>
        <begin position="903"/>
        <end position="980"/>
    </location>
</feature>
<feature type="compositionally biased region" description="Acidic residues" evidence="1">
    <location>
        <begin position="960"/>
        <end position="980"/>
    </location>
</feature>
<feature type="region of interest" description="Disordered" evidence="1">
    <location>
        <begin position="283"/>
        <end position="302"/>
    </location>
</feature>
<evidence type="ECO:0000313" key="4">
    <source>
        <dbReference type="Proteomes" id="UP000001449"/>
    </source>
</evidence>
<dbReference type="InParanoid" id="B8C7D2"/>
<feature type="chain" id="PRO_5012700353" evidence="2">
    <location>
        <begin position="16"/>
        <end position="980"/>
    </location>
</feature>
<keyword evidence="2" id="KW-0732">Signal</keyword>
<dbReference type="GeneID" id="7449864"/>
<feature type="signal peptide" evidence="2">
    <location>
        <begin position="1"/>
        <end position="15"/>
    </location>
</feature>
<evidence type="ECO:0000256" key="1">
    <source>
        <dbReference type="SAM" id="MobiDB-lite"/>
    </source>
</evidence>
<dbReference type="HOGENOM" id="CLU_303774_0_0_1"/>
<dbReference type="EMBL" id="CM000644">
    <property type="protein sequence ID" value="EED90726.1"/>
    <property type="molecule type" value="Genomic_DNA"/>
</dbReference>
<dbReference type="eggNOG" id="ENOG502R6TX">
    <property type="taxonomic scope" value="Eukaryota"/>
</dbReference>
<organism evidence="3 4">
    <name type="scientific">Thalassiosira pseudonana</name>
    <name type="common">Marine diatom</name>
    <name type="synonym">Cyclotella nana</name>
    <dbReference type="NCBI Taxonomy" id="35128"/>
    <lineage>
        <taxon>Eukaryota</taxon>
        <taxon>Sar</taxon>
        <taxon>Stramenopiles</taxon>
        <taxon>Ochrophyta</taxon>
        <taxon>Bacillariophyta</taxon>
        <taxon>Coscinodiscophyceae</taxon>
        <taxon>Thalassiosirophycidae</taxon>
        <taxon>Thalassiosirales</taxon>
        <taxon>Thalassiosiraceae</taxon>
        <taxon>Thalassiosira</taxon>
    </lineage>
</organism>
<evidence type="ECO:0000256" key="2">
    <source>
        <dbReference type="SAM" id="SignalP"/>
    </source>
</evidence>
<reference evidence="3 4" key="2">
    <citation type="journal article" date="2008" name="Nature">
        <title>The Phaeodactylum genome reveals the evolutionary history of diatom genomes.</title>
        <authorList>
            <person name="Bowler C."/>
            <person name="Allen A.E."/>
            <person name="Badger J.H."/>
            <person name="Grimwood J."/>
            <person name="Jabbari K."/>
            <person name="Kuo A."/>
            <person name="Maheswari U."/>
            <person name="Martens C."/>
            <person name="Maumus F."/>
            <person name="Otillar R.P."/>
            <person name="Rayko E."/>
            <person name="Salamov A."/>
            <person name="Vandepoele K."/>
            <person name="Beszteri B."/>
            <person name="Gruber A."/>
            <person name="Heijde M."/>
            <person name="Katinka M."/>
            <person name="Mock T."/>
            <person name="Valentin K."/>
            <person name="Verret F."/>
            <person name="Berges J.A."/>
            <person name="Brownlee C."/>
            <person name="Cadoret J.P."/>
            <person name="Chiovitti A."/>
            <person name="Choi C.J."/>
            <person name="Coesel S."/>
            <person name="De Martino A."/>
            <person name="Detter J.C."/>
            <person name="Durkin C."/>
            <person name="Falciatore A."/>
            <person name="Fournet J."/>
            <person name="Haruta M."/>
            <person name="Huysman M.J."/>
            <person name="Jenkins B.D."/>
            <person name="Jiroutova K."/>
            <person name="Jorgensen R.E."/>
            <person name="Joubert Y."/>
            <person name="Kaplan A."/>
            <person name="Kroger N."/>
            <person name="Kroth P.G."/>
            <person name="La Roche J."/>
            <person name="Lindquist E."/>
            <person name="Lommer M."/>
            <person name="Martin-Jezequel V."/>
            <person name="Lopez P.J."/>
            <person name="Lucas S."/>
            <person name="Mangogna M."/>
            <person name="McGinnis K."/>
            <person name="Medlin L.K."/>
            <person name="Montsant A."/>
            <person name="Oudot-Le Secq M.P."/>
            <person name="Napoli C."/>
            <person name="Obornik M."/>
            <person name="Parker M.S."/>
            <person name="Petit J.L."/>
            <person name="Porcel B.M."/>
            <person name="Poulsen N."/>
            <person name="Robison M."/>
            <person name="Rychlewski L."/>
            <person name="Rynearson T.A."/>
            <person name="Schmutz J."/>
            <person name="Shapiro H."/>
            <person name="Siaut M."/>
            <person name="Stanley M."/>
            <person name="Sussman M.R."/>
            <person name="Taylor A.R."/>
            <person name="Vardi A."/>
            <person name="von Dassow P."/>
            <person name="Vyverman W."/>
            <person name="Willis A."/>
            <person name="Wyrwicz L.S."/>
            <person name="Rokhsar D.S."/>
            <person name="Weissenbach J."/>
            <person name="Armbrust E.V."/>
            <person name="Green B.R."/>
            <person name="Van de Peer Y."/>
            <person name="Grigoriev I.V."/>
        </authorList>
    </citation>
    <scope>NUCLEOTIDE SEQUENCE [LARGE SCALE GENOMIC DNA]</scope>
    <source>
        <strain evidence="3 4">CCMP1335</strain>
    </source>
</reference>
<protein>
    <submittedName>
        <fullName evidence="3">Uncharacterized protein</fullName>
    </submittedName>
</protein>
<accession>B8C7D2</accession>
<evidence type="ECO:0000313" key="3">
    <source>
        <dbReference type="EMBL" id="EED90726.1"/>
    </source>
</evidence>